<evidence type="ECO:0000256" key="1">
    <source>
        <dbReference type="ARBA" id="ARBA00012513"/>
    </source>
</evidence>
<dbReference type="InterPro" id="IPR051334">
    <property type="entry name" value="SRPK"/>
</dbReference>
<sequence>NAEAVDKYGPGLFHPVYLGDVYKEGRYRIEQKLGFGSQATIWGARDLPSNELVALKIFAANLSQNNKELAILQRLRDSTLVHPGREHVVEFLDYFYHDGVNGRHLVIVTKPLKQTLFYYTDNIVRGGRAVGEYTCSAFCRQLLLAVDFLH</sequence>
<dbReference type="PANTHER" id="PTHR47634">
    <property type="entry name" value="PROTEIN KINASE DOMAIN-CONTAINING PROTEIN-RELATED"/>
    <property type="match status" value="1"/>
</dbReference>
<dbReference type="PROSITE" id="PS50011">
    <property type="entry name" value="PROTEIN_KINASE_DOM"/>
    <property type="match status" value="1"/>
</dbReference>
<dbReference type="Proteomes" id="UP000799778">
    <property type="component" value="Unassembled WGS sequence"/>
</dbReference>
<evidence type="ECO:0000256" key="6">
    <source>
        <dbReference type="ARBA" id="ARBA00022840"/>
    </source>
</evidence>
<evidence type="ECO:0000256" key="4">
    <source>
        <dbReference type="ARBA" id="ARBA00022741"/>
    </source>
</evidence>
<dbReference type="OrthoDB" id="5979581at2759"/>
<dbReference type="GeneID" id="54280326"/>
<dbReference type="GO" id="GO:0005634">
    <property type="term" value="C:nucleus"/>
    <property type="evidence" value="ECO:0007669"/>
    <property type="project" value="TreeGrafter"/>
</dbReference>
<dbReference type="InterPro" id="IPR011009">
    <property type="entry name" value="Kinase-like_dom_sf"/>
</dbReference>
<comment type="catalytic activity">
    <reaction evidence="7">
        <text>L-threonyl-[protein] + ATP = O-phospho-L-threonyl-[protein] + ADP + H(+)</text>
        <dbReference type="Rhea" id="RHEA:46608"/>
        <dbReference type="Rhea" id="RHEA-COMP:11060"/>
        <dbReference type="Rhea" id="RHEA-COMP:11605"/>
        <dbReference type="ChEBI" id="CHEBI:15378"/>
        <dbReference type="ChEBI" id="CHEBI:30013"/>
        <dbReference type="ChEBI" id="CHEBI:30616"/>
        <dbReference type="ChEBI" id="CHEBI:61977"/>
        <dbReference type="ChEBI" id="CHEBI:456216"/>
        <dbReference type="EC" id="2.7.11.1"/>
    </reaction>
</comment>
<evidence type="ECO:0000256" key="2">
    <source>
        <dbReference type="ARBA" id="ARBA00022527"/>
    </source>
</evidence>
<dbReference type="EC" id="2.7.11.1" evidence="1"/>
<dbReference type="SUPFAM" id="SSF56112">
    <property type="entry name" value="Protein kinase-like (PK-like)"/>
    <property type="match status" value="1"/>
</dbReference>
<keyword evidence="11" id="KW-1185">Reference proteome</keyword>
<evidence type="ECO:0000256" key="3">
    <source>
        <dbReference type="ARBA" id="ARBA00022679"/>
    </source>
</evidence>
<name>A0A6A5XI97_9PLEO</name>
<dbReference type="GO" id="GO:0005524">
    <property type="term" value="F:ATP binding"/>
    <property type="evidence" value="ECO:0007669"/>
    <property type="project" value="UniProtKB-KW"/>
</dbReference>
<keyword evidence="2" id="KW-0723">Serine/threonine-protein kinase</keyword>
<evidence type="ECO:0000256" key="8">
    <source>
        <dbReference type="ARBA" id="ARBA00048679"/>
    </source>
</evidence>
<dbReference type="AlphaFoldDB" id="A0A6A5XI97"/>
<dbReference type="GO" id="GO:0050684">
    <property type="term" value="P:regulation of mRNA processing"/>
    <property type="evidence" value="ECO:0007669"/>
    <property type="project" value="TreeGrafter"/>
</dbReference>
<evidence type="ECO:0000313" key="11">
    <source>
        <dbReference type="Proteomes" id="UP000799778"/>
    </source>
</evidence>
<evidence type="ECO:0000256" key="5">
    <source>
        <dbReference type="ARBA" id="ARBA00022777"/>
    </source>
</evidence>
<keyword evidence="4" id="KW-0547">Nucleotide-binding</keyword>
<dbReference type="InterPro" id="IPR000719">
    <property type="entry name" value="Prot_kinase_dom"/>
</dbReference>
<dbReference type="RefSeq" id="XP_033380938.1">
    <property type="nucleotide sequence ID" value="XM_033522929.1"/>
</dbReference>
<dbReference type="Gene3D" id="3.30.200.20">
    <property type="entry name" value="Phosphorylase Kinase, domain 1"/>
    <property type="match status" value="1"/>
</dbReference>
<evidence type="ECO:0000259" key="9">
    <source>
        <dbReference type="PROSITE" id="PS50011"/>
    </source>
</evidence>
<dbReference type="GO" id="GO:0005737">
    <property type="term" value="C:cytoplasm"/>
    <property type="evidence" value="ECO:0007669"/>
    <property type="project" value="TreeGrafter"/>
</dbReference>
<dbReference type="GO" id="GO:0000245">
    <property type="term" value="P:spliceosomal complex assembly"/>
    <property type="evidence" value="ECO:0007669"/>
    <property type="project" value="TreeGrafter"/>
</dbReference>
<dbReference type="GO" id="GO:0004674">
    <property type="term" value="F:protein serine/threonine kinase activity"/>
    <property type="evidence" value="ECO:0007669"/>
    <property type="project" value="UniProtKB-KW"/>
</dbReference>
<dbReference type="PANTHER" id="PTHR47634:SF9">
    <property type="entry name" value="PROTEIN KINASE DOMAIN-CONTAINING PROTEIN-RELATED"/>
    <property type="match status" value="1"/>
</dbReference>
<feature type="non-terminal residue" evidence="10">
    <location>
        <position position="1"/>
    </location>
</feature>
<proteinExistence type="predicted"/>
<keyword evidence="5 10" id="KW-0418">Kinase</keyword>
<keyword evidence="3" id="KW-0808">Transferase</keyword>
<reference evidence="10" key="1">
    <citation type="journal article" date="2020" name="Stud. Mycol.">
        <title>101 Dothideomycetes genomes: a test case for predicting lifestyles and emergence of pathogens.</title>
        <authorList>
            <person name="Haridas S."/>
            <person name="Albert R."/>
            <person name="Binder M."/>
            <person name="Bloem J."/>
            <person name="Labutti K."/>
            <person name="Salamov A."/>
            <person name="Andreopoulos B."/>
            <person name="Baker S."/>
            <person name="Barry K."/>
            <person name="Bills G."/>
            <person name="Bluhm B."/>
            <person name="Cannon C."/>
            <person name="Castanera R."/>
            <person name="Culley D."/>
            <person name="Daum C."/>
            <person name="Ezra D."/>
            <person name="Gonzalez J."/>
            <person name="Henrissat B."/>
            <person name="Kuo A."/>
            <person name="Liang C."/>
            <person name="Lipzen A."/>
            <person name="Lutzoni F."/>
            <person name="Magnuson J."/>
            <person name="Mondo S."/>
            <person name="Nolan M."/>
            <person name="Ohm R."/>
            <person name="Pangilinan J."/>
            <person name="Park H.-J."/>
            <person name="Ramirez L."/>
            <person name="Alfaro M."/>
            <person name="Sun H."/>
            <person name="Tritt A."/>
            <person name="Yoshinaga Y."/>
            <person name="Zwiers L.-H."/>
            <person name="Turgeon B."/>
            <person name="Goodwin S."/>
            <person name="Spatafora J."/>
            <person name="Crous P."/>
            <person name="Grigoriev I."/>
        </authorList>
    </citation>
    <scope>NUCLEOTIDE SEQUENCE</scope>
    <source>
        <strain evidence="10">CBS 175.79</strain>
    </source>
</reference>
<evidence type="ECO:0000313" key="10">
    <source>
        <dbReference type="EMBL" id="KAF2012599.1"/>
    </source>
</evidence>
<accession>A0A6A5XI97</accession>
<dbReference type="EMBL" id="ML978072">
    <property type="protein sequence ID" value="KAF2012599.1"/>
    <property type="molecule type" value="Genomic_DNA"/>
</dbReference>
<gene>
    <name evidence="10" type="ORF">BU24DRAFT_321137</name>
</gene>
<comment type="catalytic activity">
    <reaction evidence="8">
        <text>L-seryl-[protein] + ATP = O-phospho-L-seryl-[protein] + ADP + H(+)</text>
        <dbReference type="Rhea" id="RHEA:17989"/>
        <dbReference type="Rhea" id="RHEA-COMP:9863"/>
        <dbReference type="Rhea" id="RHEA-COMP:11604"/>
        <dbReference type="ChEBI" id="CHEBI:15378"/>
        <dbReference type="ChEBI" id="CHEBI:29999"/>
        <dbReference type="ChEBI" id="CHEBI:30616"/>
        <dbReference type="ChEBI" id="CHEBI:83421"/>
        <dbReference type="ChEBI" id="CHEBI:456216"/>
        <dbReference type="EC" id="2.7.11.1"/>
    </reaction>
</comment>
<organism evidence="10 11">
    <name type="scientific">Aaosphaeria arxii CBS 175.79</name>
    <dbReference type="NCBI Taxonomy" id="1450172"/>
    <lineage>
        <taxon>Eukaryota</taxon>
        <taxon>Fungi</taxon>
        <taxon>Dikarya</taxon>
        <taxon>Ascomycota</taxon>
        <taxon>Pezizomycotina</taxon>
        <taxon>Dothideomycetes</taxon>
        <taxon>Pleosporomycetidae</taxon>
        <taxon>Pleosporales</taxon>
        <taxon>Pleosporales incertae sedis</taxon>
        <taxon>Aaosphaeria</taxon>
    </lineage>
</organism>
<protein>
    <recommendedName>
        <fullName evidence="1">non-specific serine/threonine protein kinase</fullName>
        <ecNumber evidence="1">2.7.11.1</ecNumber>
    </recommendedName>
</protein>
<dbReference type="Gene3D" id="1.10.510.10">
    <property type="entry name" value="Transferase(Phosphotransferase) domain 1"/>
    <property type="match status" value="1"/>
</dbReference>
<evidence type="ECO:0000256" key="7">
    <source>
        <dbReference type="ARBA" id="ARBA00047899"/>
    </source>
</evidence>
<feature type="domain" description="Protein kinase" evidence="9">
    <location>
        <begin position="27"/>
        <end position="150"/>
    </location>
</feature>
<feature type="non-terminal residue" evidence="10">
    <location>
        <position position="150"/>
    </location>
</feature>
<keyword evidence="6" id="KW-0067">ATP-binding</keyword>